<keyword evidence="4 6" id="KW-1133">Transmembrane helix</keyword>
<dbReference type="RefSeq" id="WP_130411031.1">
    <property type="nucleotide sequence ID" value="NZ_SHKX01000010.1"/>
</dbReference>
<feature type="domain" description="ABC3 transporter permease C-terminal" evidence="7">
    <location>
        <begin position="700"/>
        <end position="807"/>
    </location>
</feature>
<dbReference type="InterPro" id="IPR038766">
    <property type="entry name" value="Membrane_comp_ABC_pdt"/>
</dbReference>
<accession>A0A4Q7ZB41</accession>
<evidence type="ECO:0000256" key="1">
    <source>
        <dbReference type="ARBA" id="ARBA00004651"/>
    </source>
</evidence>
<keyword evidence="2" id="KW-1003">Cell membrane</keyword>
<evidence type="ECO:0000256" key="5">
    <source>
        <dbReference type="ARBA" id="ARBA00023136"/>
    </source>
</evidence>
<proteinExistence type="predicted"/>
<name>A0A4Q7ZB41_9GAMM</name>
<dbReference type="Proteomes" id="UP000292423">
    <property type="component" value="Unassembled WGS sequence"/>
</dbReference>
<dbReference type="PANTHER" id="PTHR30287">
    <property type="entry name" value="MEMBRANE COMPONENT OF PREDICTED ABC SUPERFAMILY METABOLITE UPTAKE TRANSPORTER"/>
    <property type="match status" value="1"/>
</dbReference>
<feature type="domain" description="ABC3 transporter permease C-terminal" evidence="7">
    <location>
        <begin position="250"/>
        <end position="360"/>
    </location>
</feature>
<reference evidence="8 9" key="1">
    <citation type="submission" date="2019-02" db="EMBL/GenBank/DDBJ databases">
        <title>Genomic Encyclopedia of Type Strains, Phase IV (KMG-IV): sequencing the most valuable type-strain genomes for metagenomic binning, comparative biology and taxonomic classification.</title>
        <authorList>
            <person name="Goeker M."/>
        </authorList>
    </citation>
    <scope>NUCLEOTIDE SEQUENCE [LARGE SCALE GENOMIC DNA]</scope>
    <source>
        <strain evidence="8 9">DSM 105135</strain>
    </source>
</reference>
<evidence type="ECO:0000256" key="3">
    <source>
        <dbReference type="ARBA" id="ARBA00022692"/>
    </source>
</evidence>
<evidence type="ECO:0000256" key="4">
    <source>
        <dbReference type="ARBA" id="ARBA00022989"/>
    </source>
</evidence>
<feature type="transmembrane region" description="Helical" evidence="6">
    <location>
        <begin position="784"/>
        <end position="804"/>
    </location>
</feature>
<feature type="transmembrane region" description="Helical" evidence="6">
    <location>
        <begin position="338"/>
        <end position="362"/>
    </location>
</feature>
<evidence type="ECO:0000313" key="9">
    <source>
        <dbReference type="Proteomes" id="UP000292423"/>
    </source>
</evidence>
<feature type="transmembrane region" description="Helical" evidence="6">
    <location>
        <begin position="407"/>
        <end position="431"/>
    </location>
</feature>
<evidence type="ECO:0000256" key="2">
    <source>
        <dbReference type="ARBA" id="ARBA00022475"/>
    </source>
</evidence>
<feature type="transmembrane region" description="Helical" evidence="6">
    <location>
        <begin position="696"/>
        <end position="720"/>
    </location>
</feature>
<feature type="transmembrane region" description="Helical" evidence="6">
    <location>
        <begin position="291"/>
        <end position="318"/>
    </location>
</feature>
<dbReference type="AlphaFoldDB" id="A0A4Q7ZB41"/>
<comment type="caution">
    <text evidence="8">The sequence shown here is derived from an EMBL/GenBank/DDBJ whole genome shotgun (WGS) entry which is preliminary data.</text>
</comment>
<evidence type="ECO:0000313" key="8">
    <source>
        <dbReference type="EMBL" id="RZU47817.1"/>
    </source>
</evidence>
<dbReference type="EMBL" id="SHKX01000010">
    <property type="protein sequence ID" value="RZU47817.1"/>
    <property type="molecule type" value="Genomic_DNA"/>
</dbReference>
<dbReference type="OrthoDB" id="5292592at2"/>
<sequence>MRALAWRLLRRDWRAGELTLLLAALALAVAATTSLRFFSTSLEQAMRQQAAQLLGADLVLSSTRGLRPMWVDEAQRLQLRQAQTLEFGSMAQHGEQFQLVTVKAVSPGYPLRGELKLRNGLTGIPAAGTVWVEERLLGLLQAQDGDTLQIGESTLRITAILDRDADRSNGFAALSPRLIMNLADVPATGILQPGSRVNYRLLLAGPPSALQTYQAWGKPRLEPHERLRDVSSGNKRVSDPINNAGSYLSLAAIAAVLLSGIAVALATRRYADRHLDALALMRCLGGTRRQLLTLFGWQLLFLWLTAMLAGGLAGFLAAQGLHRLLAGLLPVTTLEFAIARPLLTGVATATLTLAGFALPAFLKLAQVPPLRVMRRELQPADWSTLRLTALALAALFLLMTLETGKLWLTSLVLLGGLGLAALCGGLLWLALRRWRQRGGGQSRLAQALDGLARQPAATISQVLALGLGLTAMLLVFSLRSELLAQWRADLPADTPNQFAIAIPADQVQPLQAVIQQHHWRSSPFYPVVRGRLVAINGKAVQKPAEAEPDSGNRDNALDRELNLTWSDILPEENTLTEGAWFKPDAAEVSVEAELAKRLDLKLGDSLRLQMAEGSVEARITSLRTVDWNNFRPNFYLVFPRQLLESYPASYLASFHVPDADKTAMSTLVRGFPTVVFADIGQIMAELQKLMDQLADAVQAVLVFVVLAGVLVLLTGIAAGLDGRRQEAALLRALGAKRGQLQRRAGMELLVLGGMAGLLAVLLNEILLAVLTVQLLEGTPTMHPLWWLAVPGTSAMLTLAVGLAGMRRVWTVSPMDVLREN</sequence>
<evidence type="ECO:0000256" key="6">
    <source>
        <dbReference type="SAM" id="Phobius"/>
    </source>
</evidence>
<feature type="transmembrane region" description="Helical" evidence="6">
    <location>
        <begin position="456"/>
        <end position="478"/>
    </location>
</feature>
<organism evidence="8 9">
    <name type="scientific">Fluviicoccus keumensis</name>
    <dbReference type="NCBI Taxonomy" id="1435465"/>
    <lineage>
        <taxon>Bacteria</taxon>
        <taxon>Pseudomonadati</taxon>
        <taxon>Pseudomonadota</taxon>
        <taxon>Gammaproteobacteria</taxon>
        <taxon>Moraxellales</taxon>
        <taxon>Moraxellaceae</taxon>
        <taxon>Fluviicoccus</taxon>
    </lineage>
</organism>
<keyword evidence="3 6" id="KW-0812">Transmembrane</keyword>
<dbReference type="InterPro" id="IPR003838">
    <property type="entry name" value="ABC3_permease_C"/>
</dbReference>
<dbReference type="GO" id="GO:0005886">
    <property type="term" value="C:plasma membrane"/>
    <property type="evidence" value="ECO:0007669"/>
    <property type="project" value="UniProtKB-SubCell"/>
</dbReference>
<keyword evidence="5 6" id="KW-0472">Membrane</keyword>
<dbReference type="PANTHER" id="PTHR30287:SF1">
    <property type="entry name" value="INNER MEMBRANE PROTEIN"/>
    <property type="match status" value="1"/>
</dbReference>
<protein>
    <submittedName>
        <fullName evidence="8">Putative ABC transport system permease protein</fullName>
    </submittedName>
</protein>
<gene>
    <name evidence="8" type="ORF">EV700_0784</name>
</gene>
<feature type="transmembrane region" description="Helical" evidence="6">
    <location>
        <begin position="244"/>
        <end position="266"/>
    </location>
</feature>
<keyword evidence="9" id="KW-1185">Reference proteome</keyword>
<evidence type="ECO:0000259" key="7">
    <source>
        <dbReference type="Pfam" id="PF02687"/>
    </source>
</evidence>
<dbReference type="Pfam" id="PF02687">
    <property type="entry name" value="FtsX"/>
    <property type="match status" value="2"/>
</dbReference>
<feature type="transmembrane region" description="Helical" evidence="6">
    <location>
        <begin position="383"/>
        <end position="401"/>
    </location>
</feature>
<feature type="transmembrane region" description="Helical" evidence="6">
    <location>
        <begin position="748"/>
        <end position="772"/>
    </location>
</feature>
<comment type="subcellular location">
    <subcellularLocation>
        <location evidence="1">Cell membrane</location>
        <topology evidence="1">Multi-pass membrane protein</topology>
    </subcellularLocation>
</comment>